<comment type="caution">
    <text evidence="3">The sequence shown here is derived from an EMBL/GenBank/DDBJ whole genome shotgun (WGS) entry which is preliminary data.</text>
</comment>
<dbReference type="Pfam" id="PF04892">
    <property type="entry name" value="VanZ"/>
    <property type="match status" value="1"/>
</dbReference>
<name>A0A2M9AA39_9BACT</name>
<dbReference type="NCBIfam" id="NF037970">
    <property type="entry name" value="vanZ_1"/>
    <property type="match status" value="1"/>
</dbReference>
<gene>
    <name evidence="3" type="ORF">BGX16_2619</name>
</gene>
<feature type="transmembrane region" description="Helical" evidence="1">
    <location>
        <begin position="47"/>
        <end position="65"/>
    </location>
</feature>
<keyword evidence="4" id="KW-1185">Reference proteome</keyword>
<feature type="transmembrane region" description="Helical" evidence="1">
    <location>
        <begin position="102"/>
        <end position="125"/>
    </location>
</feature>
<evidence type="ECO:0000259" key="2">
    <source>
        <dbReference type="Pfam" id="PF04892"/>
    </source>
</evidence>
<keyword evidence="1" id="KW-0472">Membrane</keyword>
<organism evidence="3 4">
    <name type="scientific">Hallerella succinigenes</name>
    <dbReference type="NCBI Taxonomy" id="1896222"/>
    <lineage>
        <taxon>Bacteria</taxon>
        <taxon>Pseudomonadati</taxon>
        <taxon>Fibrobacterota</taxon>
        <taxon>Fibrobacteria</taxon>
        <taxon>Fibrobacterales</taxon>
        <taxon>Fibrobacteraceae</taxon>
        <taxon>Hallerella</taxon>
    </lineage>
</organism>
<sequence>MQKLDSLFQRYPLFRFIPAVLLLAMIFRTSSIDGDGMDWLVPPFDKFLHAGTFGALAIFFGLWFTNARWEKNRLIVALYCVGLCLLAGVLDEYHQSFVPGRSVSVGDIIADVFGGTCGITLYALVKPWKRLRIFREDSKLLE</sequence>
<dbReference type="EMBL" id="PGEX01000001">
    <property type="protein sequence ID" value="PJJ42585.1"/>
    <property type="molecule type" value="Genomic_DNA"/>
</dbReference>
<proteinExistence type="predicted"/>
<dbReference type="RefSeq" id="WP_100426433.1">
    <property type="nucleotide sequence ID" value="NZ_JAXFBG010000092.1"/>
</dbReference>
<dbReference type="InterPro" id="IPR006976">
    <property type="entry name" value="VanZ-like"/>
</dbReference>
<dbReference type="PANTHER" id="PTHR28008">
    <property type="entry name" value="DOMAIN PROTEIN, PUTATIVE (AFU_ORTHOLOGUE AFUA_3G10980)-RELATED"/>
    <property type="match status" value="1"/>
</dbReference>
<feature type="transmembrane region" description="Helical" evidence="1">
    <location>
        <begin position="12"/>
        <end position="27"/>
    </location>
</feature>
<evidence type="ECO:0000313" key="4">
    <source>
        <dbReference type="Proteomes" id="UP000231134"/>
    </source>
</evidence>
<feature type="domain" description="VanZ-like" evidence="2">
    <location>
        <begin position="15"/>
        <end position="125"/>
    </location>
</feature>
<dbReference type="OrthoDB" id="5422112at2"/>
<evidence type="ECO:0000256" key="1">
    <source>
        <dbReference type="SAM" id="Phobius"/>
    </source>
</evidence>
<accession>A0A2M9AA39</accession>
<dbReference type="PANTHER" id="PTHR28008:SF1">
    <property type="entry name" value="DOMAIN PROTEIN, PUTATIVE (AFU_ORTHOLOGUE AFUA_3G10980)-RELATED"/>
    <property type="match status" value="1"/>
</dbReference>
<evidence type="ECO:0000313" key="3">
    <source>
        <dbReference type="EMBL" id="PJJ42585.1"/>
    </source>
</evidence>
<reference evidence="3 4" key="1">
    <citation type="submission" date="2017-11" db="EMBL/GenBank/DDBJ databases">
        <title>Animal gut microbial communities from fecal samples from Wisconsin, USA.</title>
        <authorList>
            <person name="Neumann A."/>
        </authorList>
    </citation>
    <scope>NUCLEOTIDE SEQUENCE [LARGE SCALE GENOMIC DNA]</scope>
    <source>
        <strain evidence="3 4">UWS3</strain>
    </source>
</reference>
<keyword evidence="1" id="KW-1133">Transmembrane helix</keyword>
<dbReference type="AlphaFoldDB" id="A0A2M9AA39"/>
<keyword evidence="1" id="KW-0812">Transmembrane</keyword>
<protein>
    <submittedName>
        <fullName evidence="3">VanZ like protein</fullName>
    </submittedName>
</protein>
<dbReference type="Proteomes" id="UP000231134">
    <property type="component" value="Unassembled WGS sequence"/>
</dbReference>
<feature type="transmembrane region" description="Helical" evidence="1">
    <location>
        <begin position="72"/>
        <end position="90"/>
    </location>
</feature>